<dbReference type="Proteomes" id="UP001470230">
    <property type="component" value="Unassembled WGS sequence"/>
</dbReference>
<name>A0ABR2L6G0_9EUKA</name>
<evidence type="ECO:0000313" key="3">
    <source>
        <dbReference type="EMBL" id="KAK8898903.1"/>
    </source>
</evidence>
<feature type="transmembrane region" description="Helical" evidence="2">
    <location>
        <begin position="20"/>
        <end position="40"/>
    </location>
</feature>
<keyword evidence="2" id="KW-1133">Transmembrane helix</keyword>
<evidence type="ECO:0000256" key="2">
    <source>
        <dbReference type="SAM" id="Phobius"/>
    </source>
</evidence>
<dbReference type="EMBL" id="JAPFFF010000001">
    <property type="protein sequence ID" value="KAK8898903.1"/>
    <property type="molecule type" value="Genomic_DNA"/>
</dbReference>
<feature type="region of interest" description="Disordered" evidence="1">
    <location>
        <begin position="208"/>
        <end position="243"/>
    </location>
</feature>
<keyword evidence="4" id="KW-1185">Reference proteome</keyword>
<evidence type="ECO:0008006" key="5">
    <source>
        <dbReference type="Google" id="ProtNLM"/>
    </source>
</evidence>
<feature type="compositionally biased region" description="Basic and acidic residues" evidence="1">
    <location>
        <begin position="233"/>
        <end position="243"/>
    </location>
</feature>
<evidence type="ECO:0000313" key="4">
    <source>
        <dbReference type="Proteomes" id="UP001470230"/>
    </source>
</evidence>
<gene>
    <name evidence="3" type="ORF">M9Y10_001195</name>
</gene>
<feature type="transmembrane region" description="Helical" evidence="2">
    <location>
        <begin position="93"/>
        <end position="114"/>
    </location>
</feature>
<accession>A0ABR2L6G0</accession>
<keyword evidence="2" id="KW-0812">Transmembrane</keyword>
<protein>
    <recommendedName>
        <fullName evidence="5">Tetraspanin family protein</fullName>
    </recommendedName>
</protein>
<comment type="caution">
    <text evidence="3">The sequence shown here is derived from an EMBL/GenBank/DDBJ whole genome shotgun (WGS) entry which is preliminary data.</text>
</comment>
<sequence>MSLGTYLAYRFDKLLSALKFFAALIVILYIVSGVFNSIWASKFNDKVFDLLYRGKTIRNISISLAVLSFAFFFLALVLLVILYIFGAAKCIQLILLMITLGSMTGTIVLLALSVKYTNGSHEDKIKNSFIQILSQNQIPDSVKKWANKKKCNILGGGCNQKAIDYVHYLVRVNFIVNICIVCLIGAALLGLILDVVFMALIKPVDRNQEHETSSEQEETVTQSVQLEQAGDPPRTKKSEVSGA</sequence>
<evidence type="ECO:0000256" key="1">
    <source>
        <dbReference type="SAM" id="MobiDB-lite"/>
    </source>
</evidence>
<feature type="transmembrane region" description="Helical" evidence="2">
    <location>
        <begin position="174"/>
        <end position="201"/>
    </location>
</feature>
<feature type="compositionally biased region" description="Low complexity" evidence="1">
    <location>
        <begin position="219"/>
        <end position="228"/>
    </location>
</feature>
<proteinExistence type="predicted"/>
<reference evidence="3 4" key="1">
    <citation type="submission" date="2024-04" db="EMBL/GenBank/DDBJ databases">
        <title>Tritrichomonas musculus Genome.</title>
        <authorList>
            <person name="Alves-Ferreira E."/>
            <person name="Grigg M."/>
            <person name="Lorenzi H."/>
            <person name="Galac M."/>
        </authorList>
    </citation>
    <scope>NUCLEOTIDE SEQUENCE [LARGE SCALE GENOMIC DNA]</scope>
    <source>
        <strain evidence="3 4">EAF2021</strain>
    </source>
</reference>
<keyword evidence="2" id="KW-0472">Membrane</keyword>
<feature type="transmembrane region" description="Helical" evidence="2">
    <location>
        <begin position="60"/>
        <end position="86"/>
    </location>
</feature>
<organism evidence="3 4">
    <name type="scientific">Tritrichomonas musculus</name>
    <dbReference type="NCBI Taxonomy" id="1915356"/>
    <lineage>
        <taxon>Eukaryota</taxon>
        <taxon>Metamonada</taxon>
        <taxon>Parabasalia</taxon>
        <taxon>Tritrichomonadida</taxon>
        <taxon>Tritrichomonadidae</taxon>
        <taxon>Tritrichomonas</taxon>
    </lineage>
</organism>